<evidence type="ECO:0000313" key="1">
    <source>
        <dbReference type="EMBL" id="QKE93330.1"/>
    </source>
</evidence>
<keyword evidence="2" id="KW-1185">Reference proteome</keyword>
<dbReference type="KEGG" id="lck:HN018_24280"/>
<dbReference type="RefSeq" id="WP_171837806.1">
    <property type="nucleotide sequence ID" value="NZ_CP053710.1"/>
</dbReference>
<dbReference type="Proteomes" id="UP000500767">
    <property type="component" value="Plasmid unnamed2"/>
</dbReference>
<keyword evidence="1" id="KW-0614">Plasmid</keyword>
<dbReference type="EMBL" id="CP053710">
    <property type="protein sequence ID" value="QKE93330.1"/>
    <property type="molecule type" value="Genomic_DNA"/>
</dbReference>
<name>A0A6M8HYB6_9PROT</name>
<accession>A0A6M8HYB6</accession>
<protein>
    <submittedName>
        <fullName evidence="1">Uncharacterized protein</fullName>
    </submittedName>
</protein>
<geneLocation type="plasmid" evidence="1 2">
    <name>unnamed2</name>
</geneLocation>
<organism evidence="1 2">
    <name type="scientific">Lichenicola cladoniae</name>
    <dbReference type="NCBI Taxonomy" id="1484109"/>
    <lineage>
        <taxon>Bacteria</taxon>
        <taxon>Pseudomonadati</taxon>
        <taxon>Pseudomonadota</taxon>
        <taxon>Alphaproteobacteria</taxon>
        <taxon>Acetobacterales</taxon>
        <taxon>Acetobacteraceae</taxon>
        <taxon>Lichenicola</taxon>
    </lineage>
</organism>
<sequence>MSDSQHVSEQVARLRAIETLTVAFLRSPKAVRHWKRHNPSGDEFPSVYILASGGFQDATGLVIGGSWESDDGWDFDSVFTLFTDHGDILTCHGWNLDIEVL</sequence>
<proteinExistence type="predicted"/>
<dbReference type="AlphaFoldDB" id="A0A6M8HYB6"/>
<reference evidence="1 2" key="1">
    <citation type="journal article" date="2014" name="World J. Microbiol. Biotechnol.">
        <title>Biodiversity and physiological characteristics of Antarctic and Arctic lichens-associated bacteria.</title>
        <authorList>
            <person name="Lee Y.M."/>
            <person name="Kim E.H."/>
            <person name="Lee H.K."/>
            <person name="Hong S.G."/>
        </authorList>
    </citation>
    <scope>NUCLEOTIDE SEQUENCE [LARGE SCALE GENOMIC DNA]</scope>
    <source>
        <strain evidence="1 2">PAMC 26569</strain>
        <plasmid evidence="1">unnamed2</plasmid>
    </source>
</reference>
<gene>
    <name evidence="1" type="ORF">HN018_24280</name>
</gene>
<evidence type="ECO:0000313" key="2">
    <source>
        <dbReference type="Proteomes" id="UP000500767"/>
    </source>
</evidence>